<dbReference type="Proteomes" id="UP000014461">
    <property type="component" value="Unassembled WGS sequence"/>
</dbReference>
<dbReference type="RefSeq" id="WP_016402905.1">
    <property type="nucleotide sequence ID" value="NZ_BARX01000023.1"/>
</dbReference>
<sequence>MKQSYFIAFMLLLFIVLPRLTHSLVNPDPSLGNELSIELIQES</sequence>
<dbReference type="STRING" id="1331007.AALB_3218"/>
<gene>
    <name evidence="1" type="ORF">AALB_3218</name>
</gene>
<comment type="caution">
    <text evidence="1">The sequence shown here is derived from an EMBL/GenBank/DDBJ whole genome shotgun (WGS) entry which is preliminary data.</text>
</comment>
<accession>R9PPC8</accession>
<organism evidence="1 2">
    <name type="scientific">Agarivorans albus MKT 106</name>
    <dbReference type="NCBI Taxonomy" id="1331007"/>
    <lineage>
        <taxon>Bacteria</taxon>
        <taxon>Pseudomonadati</taxon>
        <taxon>Pseudomonadota</taxon>
        <taxon>Gammaproteobacteria</taxon>
        <taxon>Alteromonadales</taxon>
        <taxon>Alteromonadaceae</taxon>
        <taxon>Agarivorans</taxon>
    </lineage>
</organism>
<protein>
    <submittedName>
        <fullName evidence="1">Uncharacterized protein</fullName>
    </submittedName>
</protein>
<dbReference type="AlphaFoldDB" id="R9PPC8"/>
<proteinExistence type="predicted"/>
<reference evidence="1" key="1">
    <citation type="journal article" date="2013" name="Genome Announc.">
        <title>Draft Genome Sequence of Agarivorans albus Strain MKT 106T, an Agarolytic Marine Bacterium.</title>
        <authorList>
            <person name="Yasuike M."/>
            <person name="Nakamura Y."/>
            <person name="Kai W."/>
            <person name="Fujiwara A."/>
            <person name="Fukui Y."/>
            <person name="Satomi M."/>
            <person name="Sano M."/>
        </authorList>
    </citation>
    <scope>NUCLEOTIDE SEQUENCE [LARGE SCALE GENOMIC DNA]</scope>
</reference>
<keyword evidence="2" id="KW-1185">Reference proteome</keyword>
<evidence type="ECO:0000313" key="2">
    <source>
        <dbReference type="Proteomes" id="UP000014461"/>
    </source>
</evidence>
<evidence type="ECO:0000313" key="1">
    <source>
        <dbReference type="EMBL" id="GAD03138.1"/>
    </source>
</evidence>
<dbReference type="EMBL" id="BARX01000023">
    <property type="protein sequence ID" value="GAD03138.1"/>
    <property type="molecule type" value="Genomic_DNA"/>
</dbReference>
<name>R9PPC8_AGAAL</name>